<dbReference type="AlphaFoldDB" id="A0A8J7TL05"/>
<sequence length="544" mass="61377">MPIFQAKLKKQPILDLSFLIFGLALFQVGTAAPAQAQPSDTDSQAPSLQSAPSIQGEIKEEVELETLKNDSLVEPQATTTNTTSREGAYSKKLFIQGEKALRERRYETAAQFLNMSLKELYRSHDRSHLQDIELAKAQLDLALQQNERALNVLSKLERALGKSDEASSLTTGIIQSELAEAELRLGKLDNADRHIRAALASIKKSASKSGTLPPSNELGKAKARMAKVLARRGLSEEAREYFRDAVDLMEKSPGCKGLDLADVLREEAQFFRNIGLRKQAAQIFDKAAKIKDEASHPQKTTELAGQVDYVWEAGAPHSHEIIDQDFPLRYIQVNNIRVATTVIDLWELAGLLICVTNVDEHRHILGLGQVHFYKVKRDAATGQVKTYEEIPQVDHRLIDRIRRERNMWDLTQNRPWLANIQKTRNFRGLVPPSGHDLFRGPNVFGVWGEWPGVSHVVPTRVSILPSRENVFYDDEQEEGTKEGGLIRSEGIRQMGLVPINMEPLESRTGELFYLYPRDEDVEVRVTVGNTKFSFPFHCRKRRIN</sequence>
<reference evidence="3" key="1">
    <citation type="submission" date="2021-02" db="EMBL/GenBank/DDBJ databases">
        <title>Genome-Resolved Metagenomics of a Microbial Community Performing Photosynthetic Biological Nutrient Removal.</title>
        <authorList>
            <person name="Mcdaniel E.A."/>
        </authorList>
    </citation>
    <scope>NUCLEOTIDE SEQUENCE</scope>
    <source>
        <strain evidence="3">UWPOB_OBS1</strain>
    </source>
</reference>
<keyword evidence="2" id="KW-0732">Signal</keyword>
<dbReference type="Proteomes" id="UP000664277">
    <property type="component" value="Unassembled WGS sequence"/>
</dbReference>
<accession>A0A8J7TL05</accession>
<dbReference type="EMBL" id="JAFLCK010000007">
    <property type="protein sequence ID" value="MBN8660084.1"/>
    <property type="molecule type" value="Genomic_DNA"/>
</dbReference>
<feature type="chain" id="PRO_5035328639" evidence="2">
    <location>
        <begin position="37"/>
        <end position="544"/>
    </location>
</feature>
<dbReference type="InterPro" id="IPR011990">
    <property type="entry name" value="TPR-like_helical_dom_sf"/>
</dbReference>
<feature type="coiled-coil region" evidence="1">
    <location>
        <begin position="129"/>
        <end position="159"/>
    </location>
</feature>
<proteinExistence type="predicted"/>
<evidence type="ECO:0000313" key="4">
    <source>
        <dbReference type="Proteomes" id="UP000664277"/>
    </source>
</evidence>
<evidence type="ECO:0000256" key="1">
    <source>
        <dbReference type="SAM" id="Coils"/>
    </source>
</evidence>
<evidence type="ECO:0000256" key="2">
    <source>
        <dbReference type="SAM" id="SignalP"/>
    </source>
</evidence>
<gene>
    <name evidence="3" type="ORF">J0M35_06945</name>
</gene>
<evidence type="ECO:0000313" key="3">
    <source>
        <dbReference type="EMBL" id="MBN8660084.1"/>
    </source>
</evidence>
<comment type="caution">
    <text evidence="3">The sequence shown here is derived from an EMBL/GenBank/DDBJ whole genome shotgun (WGS) entry which is preliminary data.</text>
</comment>
<organism evidence="3 4">
    <name type="scientific">Candidatus Obscuribacter phosphatis</name>
    <dbReference type="NCBI Taxonomy" id="1906157"/>
    <lineage>
        <taxon>Bacteria</taxon>
        <taxon>Bacillati</taxon>
        <taxon>Candidatus Melainabacteria</taxon>
        <taxon>Candidatus Obscuribacterales</taxon>
        <taxon>Candidatus Obscuribacteraceae</taxon>
        <taxon>Candidatus Obscuribacter</taxon>
    </lineage>
</organism>
<dbReference type="Gene3D" id="1.25.40.10">
    <property type="entry name" value="Tetratricopeptide repeat domain"/>
    <property type="match status" value="1"/>
</dbReference>
<dbReference type="SUPFAM" id="SSF48452">
    <property type="entry name" value="TPR-like"/>
    <property type="match status" value="1"/>
</dbReference>
<keyword evidence="1" id="KW-0175">Coiled coil</keyword>
<name>A0A8J7TL05_9BACT</name>
<feature type="signal peptide" evidence="2">
    <location>
        <begin position="1"/>
        <end position="36"/>
    </location>
</feature>
<protein>
    <submittedName>
        <fullName evidence="3">Tetratricopeptide repeat protein</fullName>
    </submittedName>
</protein>